<feature type="transmembrane region" description="Helical" evidence="11">
    <location>
        <begin position="978"/>
        <end position="1002"/>
    </location>
</feature>
<dbReference type="Gene3D" id="3.40.50.300">
    <property type="entry name" value="P-loop containing nucleotide triphosphate hydrolases"/>
    <property type="match status" value="2"/>
</dbReference>
<dbReference type="GO" id="GO:0015421">
    <property type="term" value="F:ABC-type oligopeptide transporter activity"/>
    <property type="evidence" value="ECO:0007669"/>
    <property type="project" value="TreeGrafter"/>
</dbReference>
<keyword evidence="10 11" id="KW-0472">Membrane</keyword>
<feature type="transmembrane region" description="Helical" evidence="11">
    <location>
        <begin position="333"/>
        <end position="353"/>
    </location>
</feature>
<keyword evidence="4" id="KW-0813">Transport</keyword>
<dbReference type="FunFam" id="3.40.50.300:FF:000302">
    <property type="entry name" value="ATP-binding cassette subfamily B member 5"/>
    <property type="match status" value="1"/>
</dbReference>
<proteinExistence type="inferred from homology"/>
<reference evidence="15" key="1">
    <citation type="submission" date="2021-02" db="EMBL/GenBank/DDBJ databases">
        <authorList>
            <person name="Nowell W R."/>
        </authorList>
    </citation>
    <scope>NUCLEOTIDE SEQUENCE</scope>
</reference>
<dbReference type="InterPro" id="IPR036640">
    <property type="entry name" value="ABC1_TM_sf"/>
</dbReference>
<dbReference type="InterPro" id="IPR027417">
    <property type="entry name" value="P-loop_NTPase"/>
</dbReference>
<dbReference type="InterPro" id="IPR003439">
    <property type="entry name" value="ABC_transporter-like_ATP-bd"/>
</dbReference>
<dbReference type="CDD" id="cd03249">
    <property type="entry name" value="ABC_MTABC3_MDL1_MDL2"/>
    <property type="match status" value="2"/>
</dbReference>
<evidence type="ECO:0000259" key="13">
    <source>
        <dbReference type="PROSITE" id="PS50929"/>
    </source>
</evidence>
<dbReference type="CDD" id="cd18578">
    <property type="entry name" value="ABC_6TM_Pgp_ABCB1_D2_like"/>
    <property type="match status" value="1"/>
</dbReference>
<dbReference type="GO" id="GO:0016887">
    <property type="term" value="F:ATP hydrolysis activity"/>
    <property type="evidence" value="ECO:0007669"/>
    <property type="project" value="InterPro"/>
</dbReference>
<evidence type="ECO:0000256" key="2">
    <source>
        <dbReference type="ARBA" id="ARBA00007577"/>
    </source>
</evidence>
<dbReference type="Pfam" id="PF00664">
    <property type="entry name" value="ABC_membrane"/>
    <property type="match status" value="2"/>
</dbReference>
<dbReference type="InterPro" id="IPR039421">
    <property type="entry name" value="Type_1_exporter"/>
</dbReference>
<feature type="transmembrane region" description="Helical" evidence="11">
    <location>
        <begin position="867"/>
        <end position="887"/>
    </location>
</feature>
<dbReference type="Proteomes" id="UP000663852">
    <property type="component" value="Unassembled WGS sequence"/>
</dbReference>
<feature type="domain" description="ABC transporter" evidence="12">
    <location>
        <begin position="1073"/>
        <end position="1312"/>
    </location>
</feature>
<keyword evidence="8" id="KW-0067">ATP-binding</keyword>
<dbReference type="SMART" id="SM00382">
    <property type="entry name" value="AAA"/>
    <property type="match status" value="2"/>
</dbReference>
<evidence type="ECO:0000256" key="10">
    <source>
        <dbReference type="ARBA" id="ARBA00023136"/>
    </source>
</evidence>
<feature type="domain" description="ABC transmembrane type-1" evidence="13">
    <location>
        <begin position="747"/>
        <end position="1038"/>
    </location>
</feature>
<evidence type="ECO:0000256" key="5">
    <source>
        <dbReference type="ARBA" id="ARBA00022692"/>
    </source>
</evidence>
<dbReference type="PROSITE" id="PS00211">
    <property type="entry name" value="ABC_TRANSPORTER_1"/>
    <property type="match status" value="2"/>
</dbReference>
<evidence type="ECO:0000256" key="4">
    <source>
        <dbReference type="ARBA" id="ARBA00022448"/>
    </source>
</evidence>
<keyword evidence="16" id="KW-1185">Reference proteome</keyword>
<dbReference type="InterPro" id="IPR003593">
    <property type="entry name" value="AAA+_ATPase"/>
</dbReference>
<evidence type="ECO:0000313" key="16">
    <source>
        <dbReference type="Proteomes" id="UP000663828"/>
    </source>
</evidence>
<dbReference type="CDD" id="cd18577">
    <property type="entry name" value="ABC_6TM_Pgp_ABCB1_D1_like"/>
    <property type="match status" value="1"/>
</dbReference>
<comment type="similarity">
    <text evidence="2">Belongs to the ABC transporter superfamily. ABCB family. Multidrug resistance exporter (TC 3.A.1.201) subfamily.</text>
</comment>
<evidence type="ECO:0000259" key="12">
    <source>
        <dbReference type="PROSITE" id="PS50893"/>
    </source>
</evidence>
<evidence type="ECO:0000256" key="7">
    <source>
        <dbReference type="ARBA" id="ARBA00022741"/>
    </source>
</evidence>
<organism evidence="15 16">
    <name type="scientific">Adineta ricciae</name>
    <name type="common">Rotifer</name>
    <dbReference type="NCBI Taxonomy" id="249248"/>
    <lineage>
        <taxon>Eukaryota</taxon>
        <taxon>Metazoa</taxon>
        <taxon>Spiralia</taxon>
        <taxon>Gnathifera</taxon>
        <taxon>Rotifera</taxon>
        <taxon>Eurotatoria</taxon>
        <taxon>Bdelloidea</taxon>
        <taxon>Adinetida</taxon>
        <taxon>Adinetidae</taxon>
        <taxon>Adineta</taxon>
    </lineage>
</organism>
<keyword evidence="6" id="KW-0677">Repeat</keyword>
<dbReference type="FunFam" id="3.40.50.300:FF:000205">
    <property type="entry name" value="ABC transporter B family member 4"/>
    <property type="match status" value="1"/>
</dbReference>
<keyword evidence="5 11" id="KW-0812">Transmembrane</keyword>
<feature type="domain" description="ABC transporter" evidence="12">
    <location>
        <begin position="429"/>
        <end position="665"/>
    </location>
</feature>
<feature type="transmembrane region" description="Helical" evidence="11">
    <location>
        <begin position="227"/>
        <end position="246"/>
    </location>
</feature>
<dbReference type="Pfam" id="PF00005">
    <property type="entry name" value="ABC_tran"/>
    <property type="match status" value="2"/>
</dbReference>
<feature type="transmembrane region" description="Helical" evidence="11">
    <location>
        <begin position="152"/>
        <end position="177"/>
    </location>
</feature>
<keyword evidence="9 11" id="KW-1133">Transmembrane helix</keyword>
<protein>
    <recommendedName>
        <fullName evidence="3">ABC-type xenobiotic transporter</fullName>
        <ecNumber evidence="3">7.6.2.2</ecNumber>
    </recommendedName>
</protein>
<evidence type="ECO:0000313" key="14">
    <source>
        <dbReference type="EMBL" id="CAF0786280.1"/>
    </source>
</evidence>
<dbReference type="Proteomes" id="UP000663828">
    <property type="component" value="Unassembled WGS sequence"/>
</dbReference>
<feature type="transmembrane region" description="Helical" evidence="11">
    <location>
        <begin position="791"/>
        <end position="815"/>
    </location>
</feature>
<evidence type="ECO:0000256" key="3">
    <source>
        <dbReference type="ARBA" id="ARBA00012191"/>
    </source>
</evidence>
<dbReference type="GO" id="GO:0090374">
    <property type="term" value="P:oligopeptide export from mitochondrion"/>
    <property type="evidence" value="ECO:0007669"/>
    <property type="project" value="TreeGrafter"/>
</dbReference>
<evidence type="ECO:0000256" key="8">
    <source>
        <dbReference type="ARBA" id="ARBA00022840"/>
    </source>
</evidence>
<evidence type="ECO:0000256" key="1">
    <source>
        <dbReference type="ARBA" id="ARBA00004141"/>
    </source>
</evidence>
<dbReference type="OrthoDB" id="6500128at2759"/>
<feature type="transmembrane region" description="Helical" evidence="11">
    <location>
        <begin position="893"/>
        <end position="913"/>
    </location>
</feature>
<accession>A0A814HKI7</accession>
<sequence length="1315" mass="146681">MPSKRISNIIPKNSDVVLLKIQSIPEKGAYDTNDEKTFYNVKPEEIQKEKSTSFRNLYRFFTPIDLLYFSLASLAAGVLGLTLPLSMVIFGESIDAFIDSTTNLCSLNYTSLTEMYCPPGIILTSSNFYSTLSICNITGISVDTNVRIHKQIVYSVIIGCVAFLGGYIRTVGFNSLADRQSRIIRHRFFRSILQKDVYFFDQHKTGELSTCLTDDINKIANGIGDKLGTVIEIGSTFISCLIIGFIKGWKLTLVVLSMLPIVFLAIIISSRIIGKMVSKELKAYGKAGAVAEEVISSIRTVLCYNGQERETHRYERHLDVAKKSGMKKSLVDGIANGLLLCLIYSIFALGFWYGAKLVREENYSIGNVFTIFMGIYMGVLCLEQASPFFQAVIQAREAISIVLSIIDEPSTSKNTLDKGLKKKHLTGTIQFCNVHFSYPTRLNVPILHGVSFNVEHGQTIALVGASGSGKSTCIQLLQRFYSYQSGAILLDGVKVNDYNLQWLRQHIGVVSQEPILFQTTIRENILFGCQSATDEQIYEAAKMANAHNFIMSLPHKYETHVGERGVALSGGQKQRIAIARALIRNPKILLLDEATSALDNESEKLVQEALDRAAQGRTTIIIAHRLSTIRHANKIIVLQKGEVVEEGDHDLLMKMHGIYFGLVEHQQLQQVEEIEAIQVEKPEPILTSAARYDLNKKRRSTLANIAASMINTFHPKRKSIEEVQKRIDSNTTLSILKMNKPEWLLIVLGCVAALVNGTLEPTSAIVQTKLVTAFEECDKDKQAKQVLLCSLIYIGFGICGFIVQSSQIFLFAWAGEALTKRLRSKTFRAILRQDVAFFDEPAHSSGALCTYLATEASAVQGASGVRLGVLLQNFVTVGAGILIGFIFSWQLTLLIIGFLPLIIFGAVLQLRLITKFEKKDKEHLENAGKIAMEAIQNIRTVMQLSKETYFYDQYTKCIDTVHRDLPSSSRKRIQMLSILYATTSAMFFFAMAALIALGAYLINRQMITFEDFFMVFDSIVLTARIASQTLTLSPDYGKAIKAAENIFDLLNRKPLIDNESRKGRQISDFTGRIQFDDVTFHYPSRPEATVLKHFKLQIKSGQKVALIGTSGCGKSTTIQLIERFYDPIGGGLLVDSEDIRNLDLYWYRSQIGLVSQEPILFDMSIRENIAYGDNSRENIPIEEIIQAAKSANVHDFIQLLPDRYETRCGAKGVQLSGGQKQRIAIARALIRNPKILLFDEATSALDTESEKIVQEALDRAQENRTSITIAHRLSTIQNADMICVLHNGVIVECGTHAELLALGDRYYHLALGKLH</sequence>
<dbReference type="EMBL" id="CAJNOJ010000011">
    <property type="protein sequence ID" value="CAF0786280.1"/>
    <property type="molecule type" value="Genomic_DNA"/>
</dbReference>
<dbReference type="GO" id="GO:0005743">
    <property type="term" value="C:mitochondrial inner membrane"/>
    <property type="evidence" value="ECO:0007669"/>
    <property type="project" value="TreeGrafter"/>
</dbReference>
<dbReference type="Gene3D" id="1.20.1560.10">
    <property type="entry name" value="ABC transporter type 1, transmembrane domain"/>
    <property type="match status" value="1"/>
</dbReference>
<dbReference type="SUPFAM" id="SSF52540">
    <property type="entry name" value="P-loop containing nucleoside triphosphate hydrolases"/>
    <property type="match status" value="2"/>
</dbReference>
<dbReference type="InterPro" id="IPR017871">
    <property type="entry name" value="ABC_transporter-like_CS"/>
</dbReference>
<evidence type="ECO:0000256" key="11">
    <source>
        <dbReference type="SAM" id="Phobius"/>
    </source>
</evidence>
<dbReference type="EMBL" id="CAJNOR010000805">
    <property type="protein sequence ID" value="CAF1011327.1"/>
    <property type="molecule type" value="Genomic_DNA"/>
</dbReference>
<dbReference type="GO" id="GO:0008559">
    <property type="term" value="F:ABC-type xenobiotic transporter activity"/>
    <property type="evidence" value="ECO:0007669"/>
    <property type="project" value="UniProtKB-EC"/>
</dbReference>
<feature type="transmembrane region" description="Helical" evidence="11">
    <location>
        <begin position="252"/>
        <end position="273"/>
    </location>
</feature>
<feature type="transmembrane region" description="Helical" evidence="11">
    <location>
        <begin position="743"/>
        <end position="759"/>
    </location>
</feature>
<feature type="transmembrane region" description="Helical" evidence="11">
    <location>
        <begin position="66"/>
        <end position="90"/>
    </location>
</feature>
<evidence type="ECO:0000256" key="6">
    <source>
        <dbReference type="ARBA" id="ARBA00022737"/>
    </source>
</evidence>
<evidence type="ECO:0000256" key="9">
    <source>
        <dbReference type="ARBA" id="ARBA00022989"/>
    </source>
</evidence>
<dbReference type="FunFam" id="1.20.1560.10:FF:000018">
    <property type="entry name" value="ATP-binding cassette subfamily B member 11"/>
    <property type="match status" value="1"/>
</dbReference>
<gene>
    <name evidence="14" type="ORF">EDS130_LOCUS4102</name>
    <name evidence="15" type="ORF">XAT740_LOCUS13738</name>
</gene>
<dbReference type="InterPro" id="IPR011527">
    <property type="entry name" value="ABC1_TM_dom"/>
</dbReference>
<dbReference type="PROSITE" id="PS50893">
    <property type="entry name" value="ABC_TRANSPORTER_2"/>
    <property type="match status" value="2"/>
</dbReference>
<comment type="subcellular location">
    <subcellularLocation>
        <location evidence="1">Membrane</location>
        <topology evidence="1">Multi-pass membrane protein</topology>
    </subcellularLocation>
</comment>
<dbReference type="PROSITE" id="PS50929">
    <property type="entry name" value="ABC_TM1F"/>
    <property type="match status" value="2"/>
</dbReference>
<comment type="caution">
    <text evidence="15">The sequence shown here is derived from an EMBL/GenBank/DDBJ whole genome shotgun (WGS) entry which is preliminary data.</text>
</comment>
<feature type="transmembrane region" description="Helical" evidence="11">
    <location>
        <begin position="365"/>
        <end position="382"/>
    </location>
</feature>
<evidence type="ECO:0000313" key="15">
    <source>
        <dbReference type="EMBL" id="CAF1011327.1"/>
    </source>
</evidence>
<dbReference type="SUPFAM" id="SSF90123">
    <property type="entry name" value="ABC transporter transmembrane region"/>
    <property type="match status" value="2"/>
</dbReference>
<dbReference type="PANTHER" id="PTHR43394:SF27">
    <property type="entry name" value="ATP-DEPENDENT TRANSLOCASE ABCB1-LIKE"/>
    <property type="match status" value="1"/>
</dbReference>
<dbReference type="GO" id="GO:0005524">
    <property type="term" value="F:ATP binding"/>
    <property type="evidence" value="ECO:0007669"/>
    <property type="project" value="UniProtKB-KW"/>
</dbReference>
<feature type="domain" description="ABC transmembrane type-1" evidence="13">
    <location>
        <begin position="71"/>
        <end position="394"/>
    </location>
</feature>
<keyword evidence="7" id="KW-0547">Nucleotide-binding</keyword>
<dbReference type="EC" id="7.6.2.2" evidence="3"/>
<dbReference type="PANTHER" id="PTHR43394">
    <property type="entry name" value="ATP-DEPENDENT PERMEASE MDL1, MITOCHONDRIAL"/>
    <property type="match status" value="1"/>
</dbReference>
<dbReference type="FunFam" id="1.20.1560.10:FF:000009">
    <property type="entry name" value="ABC transporter B family member 1"/>
    <property type="match status" value="1"/>
</dbReference>
<name>A0A814HKI7_ADIRI</name>